<dbReference type="PANTHER" id="PTHR22765">
    <property type="entry name" value="RING FINGER AND PROTEASE ASSOCIATED DOMAIN-CONTAINING"/>
    <property type="match status" value="1"/>
</dbReference>
<dbReference type="EMBL" id="CAUYUJ010010558">
    <property type="protein sequence ID" value="CAK0829705.1"/>
    <property type="molecule type" value="Genomic_DNA"/>
</dbReference>
<dbReference type="SUPFAM" id="SSF57850">
    <property type="entry name" value="RING/U-box"/>
    <property type="match status" value="1"/>
</dbReference>
<dbReference type="Pfam" id="PF13639">
    <property type="entry name" value="zf-RING_2"/>
    <property type="match status" value="1"/>
</dbReference>
<dbReference type="InterPro" id="IPR036034">
    <property type="entry name" value="PDZ_sf"/>
</dbReference>
<organism evidence="5 6">
    <name type="scientific">Prorocentrum cordatum</name>
    <dbReference type="NCBI Taxonomy" id="2364126"/>
    <lineage>
        <taxon>Eukaryota</taxon>
        <taxon>Sar</taxon>
        <taxon>Alveolata</taxon>
        <taxon>Dinophyceae</taxon>
        <taxon>Prorocentrales</taxon>
        <taxon>Prorocentraceae</taxon>
        <taxon>Prorocentrum</taxon>
    </lineage>
</organism>
<keyword evidence="1" id="KW-0479">Metal-binding</keyword>
<name>A0ABN9SCI1_9DINO</name>
<evidence type="ECO:0008006" key="7">
    <source>
        <dbReference type="Google" id="ProtNLM"/>
    </source>
</evidence>
<dbReference type="InterPro" id="IPR051826">
    <property type="entry name" value="E3_ubiquitin-ligase_domain"/>
</dbReference>
<evidence type="ECO:0000313" key="6">
    <source>
        <dbReference type="Proteomes" id="UP001189429"/>
    </source>
</evidence>
<protein>
    <recommendedName>
        <fullName evidence="7">RING-type E3 ubiquitin transferase</fullName>
    </recommendedName>
</protein>
<keyword evidence="1" id="KW-0862">Zinc</keyword>
<keyword evidence="6" id="KW-1185">Reference proteome</keyword>
<feature type="domain" description="RING-type" evidence="3">
    <location>
        <begin position="190"/>
        <end position="233"/>
    </location>
</feature>
<dbReference type="PROSITE" id="PS50106">
    <property type="entry name" value="PDZ"/>
    <property type="match status" value="1"/>
</dbReference>
<dbReference type="Gene3D" id="3.30.40.10">
    <property type="entry name" value="Zinc/RING finger domain, C3HC4 (zinc finger)"/>
    <property type="match status" value="1"/>
</dbReference>
<dbReference type="CDD" id="cd16473">
    <property type="entry name" value="RING-H2_RNF103"/>
    <property type="match status" value="1"/>
</dbReference>
<feature type="non-terminal residue" evidence="5">
    <location>
        <position position="1"/>
    </location>
</feature>
<evidence type="ECO:0000259" key="4">
    <source>
        <dbReference type="PROSITE" id="PS50106"/>
    </source>
</evidence>
<gene>
    <name evidence="5" type="ORF">PCOR1329_LOCUS28559</name>
</gene>
<evidence type="ECO:0000259" key="3">
    <source>
        <dbReference type="PROSITE" id="PS50089"/>
    </source>
</evidence>
<dbReference type="SMART" id="SM00184">
    <property type="entry name" value="RING"/>
    <property type="match status" value="1"/>
</dbReference>
<dbReference type="InterPro" id="IPR013083">
    <property type="entry name" value="Znf_RING/FYVE/PHD"/>
</dbReference>
<keyword evidence="1" id="KW-0863">Zinc-finger</keyword>
<evidence type="ECO:0000313" key="5">
    <source>
        <dbReference type="EMBL" id="CAK0829705.1"/>
    </source>
</evidence>
<evidence type="ECO:0000256" key="1">
    <source>
        <dbReference type="PROSITE-ProRule" id="PRU00175"/>
    </source>
</evidence>
<dbReference type="PROSITE" id="PS50089">
    <property type="entry name" value="ZF_RING_2"/>
    <property type="match status" value="1"/>
</dbReference>
<sequence length="237" mass="24924">AVPREDVAPAACARRPGRAAHGTSSQTLPGQVEGFRSGVDADAGCCLDGDSVGTTSTCCSEDAELVTVKLKKKNGNGAYGVRLVDTEDQEAGLMIMFIPEGGALSQWIKENPSAAVAPGDSIVSVNGITAPWAIMEEMAKSSSVEMVVRPAAPGAMALLSKCHVTDRTLQTTALVLKRTIRAGDIAMDSCAICMEDVESDERVAGLQCGHGFHQRCIVRWLARHGTCGCPLCREVVH</sequence>
<dbReference type="Gene3D" id="2.30.42.10">
    <property type="match status" value="1"/>
</dbReference>
<evidence type="ECO:0000256" key="2">
    <source>
        <dbReference type="SAM" id="MobiDB-lite"/>
    </source>
</evidence>
<feature type="region of interest" description="Disordered" evidence="2">
    <location>
        <begin position="1"/>
        <end position="33"/>
    </location>
</feature>
<comment type="caution">
    <text evidence="5">The sequence shown here is derived from an EMBL/GenBank/DDBJ whole genome shotgun (WGS) entry which is preliminary data.</text>
</comment>
<reference evidence="5" key="1">
    <citation type="submission" date="2023-10" db="EMBL/GenBank/DDBJ databases">
        <authorList>
            <person name="Chen Y."/>
            <person name="Shah S."/>
            <person name="Dougan E. K."/>
            <person name="Thang M."/>
            <person name="Chan C."/>
        </authorList>
    </citation>
    <scope>NUCLEOTIDE SEQUENCE [LARGE SCALE GENOMIC DNA]</scope>
</reference>
<proteinExistence type="predicted"/>
<dbReference type="Proteomes" id="UP001189429">
    <property type="component" value="Unassembled WGS sequence"/>
</dbReference>
<accession>A0ABN9SCI1</accession>
<feature type="domain" description="PDZ" evidence="4">
    <location>
        <begin position="67"/>
        <end position="147"/>
    </location>
</feature>
<dbReference type="InterPro" id="IPR001478">
    <property type="entry name" value="PDZ"/>
</dbReference>
<dbReference type="InterPro" id="IPR001841">
    <property type="entry name" value="Znf_RING"/>
</dbReference>
<dbReference type="SUPFAM" id="SSF50156">
    <property type="entry name" value="PDZ domain-like"/>
    <property type="match status" value="1"/>
</dbReference>